<gene>
    <name evidence="5" type="ORF">E0F88_31030</name>
</gene>
<dbReference type="InterPro" id="IPR008334">
    <property type="entry name" value="5'-Nucleotdase_C"/>
</dbReference>
<reference evidence="5 6" key="1">
    <citation type="submission" date="2019-03" db="EMBL/GenBank/DDBJ databases">
        <title>Dyadobacter AR-3-6 sp. nov., isolated from arctic soil.</title>
        <authorList>
            <person name="Chaudhary D.K."/>
        </authorList>
    </citation>
    <scope>NUCLEOTIDE SEQUENCE [LARGE SCALE GENOMIC DNA]</scope>
    <source>
        <strain evidence="5 6">AR-3-6</strain>
    </source>
</reference>
<dbReference type="SUPFAM" id="SSF55816">
    <property type="entry name" value="5'-nucleotidase (syn. UDP-sugar hydrolase), C-terminal domain"/>
    <property type="match status" value="1"/>
</dbReference>
<dbReference type="OrthoDB" id="9775118at2"/>
<name>A0A4R5DC60_9BACT</name>
<evidence type="ECO:0000313" key="5">
    <source>
        <dbReference type="EMBL" id="TDE09184.1"/>
    </source>
</evidence>
<comment type="caution">
    <text evidence="5">The sequence shown here is derived from an EMBL/GenBank/DDBJ whole genome shotgun (WGS) entry which is preliminary data.</text>
</comment>
<keyword evidence="2" id="KW-0547">Nucleotide-binding</keyword>
<evidence type="ECO:0000256" key="1">
    <source>
        <dbReference type="ARBA" id="ARBA00022729"/>
    </source>
</evidence>
<evidence type="ECO:0000256" key="2">
    <source>
        <dbReference type="RuleBase" id="RU362119"/>
    </source>
</evidence>
<dbReference type="GO" id="GO:0030288">
    <property type="term" value="C:outer membrane-bounded periplasmic space"/>
    <property type="evidence" value="ECO:0007669"/>
    <property type="project" value="TreeGrafter"/>
</dbReference>
<accession>A0A4R5DC60</accession>
<dbReference type="EMBL" id="SMFL01000021">
    <property type="protein sequence ID" value="TDE09184.1"/>
    <property type="molecule type" value="Genomic_DNA"/>
</dbReference>
<dbReference type="GO" id="GO:0009166">
    <property type="term" value="P:nucleotide catabolic process"/>
    <property type="evidence" value="ECO:0007669"/>
    <property type="project" value="InterPro"/>
</dbReference>
<keyword evidence="6" id="KW-1185">Reference proteome</keyword>
<keyword evidence="1" id="KW-0732">Signal</keyword>
<dbReference type="Pfam" id="PF02872">
    <property type="entry name" value="5_nucleotid_C"/>
    <property type="match status" value="1"/>
</dbReference>
<proteinExistence type="inferred from homology"/>
<evidence type="ECO:0000259" key="4">
    <source>
        <dbReference type="Pfam" id="PF02872"/>
    </source>
</evidence>
<dbReference type="Gene3D" id="3.60.21.10">
    <property type="match status" value="1"/>
</dbReference>
<dbReference type="AlphaFoldDB" id="A0A4R5DC60"/>
<dbReference type="GO" id="GO:0000166">
    <property type="term" value="F:nucleotide binding"/>
    <property type="evidence" value="ECO:0007669"/>
    <property type="project" value="UniProtKB-KW"/>
</dbReference>
<dbReference type="Gene3D" id="3.90.780.10">
    <property type="entry name" value="5'-Nucleotidase, C-terminal domain"/>
    <property type="match status" value="1"/>
</dbReference>
<dbReference type="Proteomes" id="UP000294850">
    <property type="component" value="Unassembled WGS sequence"/>
</dbReference>
<dbReference type="PRINTS" id="PR01607">
    <property type="entry name" value="APYRASEFAMLY"/>
</dbReference>
<dbReference type="RefSeq" id="WP_131962249.1">
    <property type="nucleotide sequence ID" value="NZ_SMFL01000021.1"/>
</dbReference>
<protein>
    <submittedName>
        <fullName evidence="5">Bifunctional metallophosphatase/5'-nucleotidase</fullName>
    </submittedName>
</protein>
<dbReference type="InterPro" id="IPR006179">
    <property type="entry name" value="5_nucleotidase/apyrase"/>
</dbReference>
<keyword evidence="2" id="KW-0378">Hydrolase</keyword>
<dbReference type="PANTHER" id="PTHR11575">
    <property type="entry name" value="5'-NUCLEOTIDASE-RELATED"/>
    <property type="match status" value="1"/>
</dbReference>
<evidence type="ECO:0000259" key="3">
    <source>
        <dbReference type="Pfam" id="PF00149"/>
    </source>
</evidence>
<dbReference type="InterPro" id="IPR036907">
    <property type="entry name" value="5'-Nucleotdase_C_sf"/>
</dbReference>
<comment type="similarity">
    <text evidence="2">Belongs to the 5'-nucleotidase family.</text>
</comment>
<organism evidence="5 6">
    <name type="scientific">Dyadobacter psychrotolerans</name>
    <dbReference type="NCBI Taxonomy" id="2541721"/>
    <lineage>
        <taxon>Bacteria</taxon>
        <taxon>Pseudomonadati</taxon>
        <taxon>Bacteroidota</taxon>
        <taxon>Cytophagia</taxon>
        <taxon>Cytophagales</taxon>
        <taxon>Spirosomataceae</taxon>
        <taxon>Dyadobacter</taxon>
    </lineage>
</organism>
<dbReference type="InterPro" id="IPR004843">
    <property type="entry name" value="Calcineurin-like_PHP"/>
</dbReference>
<dbReference type="GO" id="GO:0016787">
    <property type="term" value="F:hydrolase activity"/>
    <property type="evidence" value="ECO:0007669"/>
    <property type="project" value="UniProtKB-KW"/>
</dbReference>
<sequence>MKISIAYINDVHGYLEPHQEIFFEGREKKVAVAGGYSRIYSLIQEIRSKNPNTLVFDGGDTFHGTLPLIDSKGEAITPILNKIGFQAMVGHWDFAYGPSQLKKLQSLLNHPVLGINVYNKDGSLFLDPYIILEIENIKVAVIGVCSNIIDKTMPKQFSEGLLVTDGIKELPGAIESVRSLGADIVFLLSHNGYPQDIDMLGQIPGIAVCLSAHTHNRLYEATIINETILIQCGCHGSFVGQLDIEINDGKIQDFDYQLLTVDNTVPLDGGMDLLIGEIMEPYGELNEVVGRTTMLLDRYNTLESPMDELLLRSLQDVSGSEIAFSNGWRYGAPIPTGPITKGDLYNMVPMNPVVSTVDLTGGEIFKMLEENLERTFCIDPMKQMGGYVKRCWNIHVYMRIENPKGHRIQQIFIGDQPLEPGKVYKAAFITSQGVAEGLGSNRQDLKIKAVAAMIDYLKKNPEFEPIKSNSFSLI</sequence>
<feature type="domain" description="Calcineurin-like phosphoesterase" evidence="3">
    <location>
        <begin position="4"/>
        <end position="216"/>
    </location>
</feature>
<dbReference type="Pfam" id="PF00149">
    <property type="entry name" value="Metallophos"/>
    <property type="match status" value="1"/>
</dbReference>
<feature type="domain" description="5'-Nucleotidase C-terminal" evidence="4">
    <location>
        <begin position="289"/>
        <end position="427"/>
    </location>
</feature>
<evidence type="ECO:0000313" key="6">
    <source>
        <dbReference type="Proteomes" id="UP000294850"/>
    </source>
</evidence>
<dbReference type="SUPFAM" id="SSF56300">
    <property type="entry name" value="Metallo-dependent phosphatases"/>
    <property type="match status" value="1"/>
</dbReference>
<dbReference type="InterPro" id="IPR029052">
    <property type="entry name" value="Metallo-depent_PP-like"/>
</dbReference>
<dbReference type="PANTHER" id="PTHR11575:SF24">
    <property type="entry name" value="5'-NUCLEOTIDASE"/>
    <property type="match status" value="1"/>
</dbReference>